<sequence length="60" mass="6723">MSTCCCRAADHCHQCLYISRWGLVGDGYHNNCCYWSNSSELFSTSCTLQVLQAGAGQERR</sequence>
<protein>
    <submittedName>
        <fullName evidence="1">Uncharacterized protein</fullName>
    </submittedName>
</protein>
<gene>
    <name evidence="1" type="ORF">PENFLA_c225G11068</name>
</gene>
<evidence type="ECO:0000313" key="2">
    <source>
        <dbReference type="Proteomes" id="UP000191342"/>
    </source>
</evidence>
<proteinExistence type="predicted"/>
<name>A0A1V6RVK9_9EURO</name>
<dbReference type="Proteomes" id="UP000191342">
    <property type="component" value="Unassembled WGS sequence"/>
</dbReference>
<reference evidence="2" key="1">
    <citation type="journal article" date="2017" name="Nat. Microbiol.">
        <title>Global analysis of biosynthetic gene clusters reveals vast potential of secondary metabolite production in Penicillium species.</title>
        <authorList>
            <person name="Nielsen J.C."/>
            <person name="Grijseels S."/>
            <person name="Prigent S."/>
            <person name="Ji B."/>
            <person name="Dainat J."/>
            <person name="Nielsen K.F."/>
            <person name="Frisvad J.C."/>
            <person name="Workman M."/>
            <person name="Nielsen J."/>
        </authorList>
    </citation>
    <scope>NUCLEOTIDE SEQUENCE [LARGE SCALE GENOMIC DNA]</scope>
    <source>
        <strain evidence="2">IBT 14082</strain>
    </source>
</reference>
<organism evidence="1 2">
    <name type="scientific">Penicillium flavigenum</name>
    <dbReference type="NCBI Taxonomy" id="254877"/>
    <lineage>
        <taxon>Eukaryota</taxon>
        <taxon>Fungi</taxon>
        <taxon>Dikarya</taxon>
        <taxon>Ascomycota</taxon>
        <taxon>Pezizomycotina</taxon>
        <taxon>Eurotiomycetes</taxon>
        <taxon>Eurotiomycetidae</taxon>
        <taxon>Eurotiales</taxon>
        <taxon>Aspergillaceae</taxon>
        <taxon>Penicillium</taxon>
    </lineage>
</organism>
<evidence type="ECO:0000313" key="1">
    <source>
        <dbReference type="EMBL" id="OQE05811.1"/>
    </source>
</evidence>
<accession>A0A1V6RVK9</accession>
<dbReference type="AlphaFoldDB" id="A0A1V6RVK9"/>
<comment type="caution">
    <text evidence="1">The sequence shown here is derived from an EMBL/GenBank/DDBJ whole genome shotgun (WGS) entry which is preliminary data.</text>
</comment>
<keyword evidence="2" id="KW-1185">Reference proteome</keyword>
<dbReference type="EMBL" id="MLQL01000225">
    <property type="protein sequence ID" value="OQE05811.1"/>
    <property type="molecule type" value="Genomic_DNA"/>
</dbReference>